<evidence type="ECO:0000256" key="4">
    <source>
        <dbReference type="ARBA" id="ARBA00022679"/>
    </source>
</evidence>
<dbReference type="GO" id="GO:0005840">
    <property type="term" value="C:ribosome"/>
    <property type="evidence" value="ECO:0007669"/>
    <property type="project" value="UniProtKB-KW"/>
</dbReference>
<dbReference type="PANTHER" id="PTHR43648:SF1">
    <property type="entry name" value="ELECTRON TRANSFER FLAVOPROTEIN BETA SUBUNIT LYSINE METHYLTRANSFERASE"/>
    <property type="match status" value="1"/>
</dbReference>
<comment type="similarity">
    <text evidence="1 6">Belongs to the methyltransferase superfamily. PrmA family.</text>
</comment>
<evidence type="ECO:0000256" key="2">
    <source>
        <dbReference type="ARBA" id="ARBA00022490"/>
    </source>
</evidence>
<dbReference type="GO" id="GO:0016279">
    <property type="term" value="F:protein-lysine N-methyltransferase activity"/>
    <property type="evidence" value="ECO:0007669"/>
    <property type="project" value="RHEA"/>
</dbReference>
<evidence type="ECO:0000256" key="5">
    <source>
        <dbReference type="ARBA" id="ARBA00022691"/>
    </source>
</evidence>
<dbReference type="InterPro" id="IPR050078">
    <property type="entry name" value="Ribosomal_L11_MeTrfase_PrmA"/>
</dbReference>
<feature type="binding site" evidence="6">
    <location>
        <position position="182"/>
    </location>
    <ligand>
        <name>S-adenosyl-L-methionine</name>
        <dbReference type="ChEBI" id="CHEBI:59789"/>
    </ligand>
</feature>
<comment type="subcellular location">
    <subcellularLocation>
        <location evidence="6">Cytoplasm</location>
    </subcellularLocation>
</comment>
<feature type="binding site" evidence="6">
    <location>
        <position position="204"/>
    </location>
    <ligand>
        <name>S-adenosyl-L-methionine</name>
        <dbReference type="ChEBI" id="CHEBI:59789"/>
    </ligand>
</feature>
<dbReference type="PIRSF" id="PIRSF000401">
    <property type="entry name" value="RPL11_MTase"/>
    <property type="match status" value="1"/>
</dbReference>
<proteinExistence type="inferred from homology"/>
<evidence type="ECO:0000256" key="3">
    <source>
        <dbReference type="ARBA" id="ARBA00022603"/>
    </source>
</evidence>
<dbReference type="EC" id="2.1.1.-" evidence="6"/>
<dbReference type="SUPFAM" id="SSF53335">
    <property type="entry name" value="S-adenosyl-L-methionine-dependent methyltransferases"/>
    <property type="match status" value="1"/>
</dbReference>
<dbReference type="InterPro" id="IPR029063">
    <property type="entry name" value="SAM-dependent_MTases_sf"/>
</dbReference>
<keyword evidence="3 6" id="KW-0489">Methyltransferase</keyword>
<dbReference type="CDD" id="cd02440">
    <property type="entry name" value="AdoMet_MTases"/>
    <property type="match status" value="1"/>
</dbReference>
<keyword evidence="2 6" id="KW-0963">Cytoplasm</keyword>
<keyword evidence="4 6" id="KW-0808">Transferase</keyword>
<dbReference type="GO" id="GO:0005737">
    <property type="term" value="C:cytoplasm"/>
    <property type="evidence" value="ECO:0007669"/>
    <property type="project" value="UniProtKB-SubCell"/>
</dbReference>
<comment type="catalytic activity">
    <reaction evidence="6">
        <text>L-lysyl-[protein] + 3 S-adenosyl-L-methionine = N(6),N(6),N(6)-trimethyl-L-lysyl-[protein] + 3 S-adenosyl-L-homocysteine + 3 H(+)</text>
        <dbReference type="Rhea" id="RHEA:54192"/>
        <dbReference type="Rhea" id="RHEA-COMP:9752"/>
        <dbReference type="Rhea" id="RHEA-COMP:13826"/>
        <dbReference type="ChEBI" id="CHEBI:15378"/>
        <dbReference type="ChEBI" id="CHEBI:29969"/>
        <dbReference type="ChEBI" id="CHEBI:57856"/>
        <dbReference type="ChEBI" id="CHEBI:59789"/>
        <dbReference type="ChEBI" id="CHEBI:61961"/>
    </reaction>
</comment>
<name>A0A1T4LQF4_9FIRM</name>
<evidence type="ECO:0000256" key="6">
    <source>
        <dbReference type="HAMAP-Rule" id="MF_00735"/>
    </source>
</evidence>
<protein>
    <recommendedName>
        <fullName evidence="6">Ribosomal protein L11 methyltransferase</fullName>
        <shortName evidence="6">L11 Mtase</shortName>
        <ecNumber evidence="6">2.1.1.-</ecNumber>
    </recommendedName>
</protein>
<gene>
    <name evidence="6" type="primary">prmA</name>
    <name evidence="7" type="ORF">SAMN02745110_00878</name>
</gene>
<dbReference type="InterPro" id="IPR004498">
    <property type="entry name" value="Ribosomal_PrmA_MeTrfase"/>
</dbReference>
<dbReference type="EMBL" id="FUXA01000006">
    <property type="protein sequence ID" value="SJZ56962.1"/>
    <property type="molecule type" value="Genomic_DNA"/>
</dbReference>
<dbReference type="Proteomes" id="UP000189857">
    <property type="component" value="Unassembled WGS sequence"/>
</dbReference>
<comment type="function">
    <text evidence="6">Methylates ribosomal protein L11.</text>
</comment>
<dbReference type="PANTHER" id="PTHR43648">
    <property type="entry name" value="ELECTRON TRANSFER FLAVOPROTEIN BETA SUBUNIT LYSINE METHYLTRANSFERASE"/>
    <property type="match status" value="1"/>
</dbReference>
<keyword evidence="8" id="KW-1185">Reference proteome</keyword>
<dbReference type="Gene3D" id="3.40.50.150">
    <property type="entry name" value="Vaccinia Virus protein VP39"/>
    <property type="match status" value="1"/>
</dbReference>
<keyword evidence="7" id="KW-0687">Ribonucleoprotein</keyword>
<dbReference type="NCBIfam" id="TIGR00406">
    <property type="entry name" value="prmA"/>
    <property type="match status" value="1"/>
</dbReference>
<evidence type="ECO:0000256" key="1">
    <source>
        <dbReference type="ARBA" id="ARBA00009741"/>
    </source>
</evidence>
<feature type="binding site" evidence="6">
    <location>
        <position position="270"/>
    </location>
    <ligand>
        <name>S-adenosyl-L-methionine</name>
        <dbReference type="ChEBI" id="CHEBI:59789"/>
    </ligand>
</feature>
<dbReference type="OrthoDB" id="9785995at2"/>
<organism evidence="7 8">
    <name type="scientific">Eubacterium ruminantium</name>
    <dbReference type="NCBI Taxonomy" id="42322"/>
    <lineage>
        <taxon>Bacteria</taxon>
        <taxon>Bacillati</taxon>
        <taxon>Bacillota</taxon>
        <taxon>Clostridia</taxon>
        <taxon>Eubacteriales</taxon>
        <taxon>Eubacteriaceae</taxon>
        <taxon>Eubacterium</taxon>
    </lineage>
</organism>
<feature type="binding site" evidence="6">
    <location>
        <position position="161"/>
    </location>
    <ligand>
        <name>S-adenosyl-L-methionine</name>
        <dbReference type="ChEBI" id="CHEBI:59789"/>
    </ligand>
</feature>
<accession>A0A1T4LQF4</accession>
<sequence length="332" mass="36825">MIWKKLTIDTSVEAVDLISEFLNELGVEGVMIEDNVPISEDDLKSMFVDIPLIEGENDGTAKVSCFVDDSFDIDSLKADIAAELVRLEEFIDVGSKEISVTDTSDDSTWQNNWKQYFKPFRLYDNIVILPTWEEYEDIRPDDIVVSIESVMAFGTGTHETTKLCIGQLKKYLKEGQSVFDIGSGSGILSIISVYLGAGYVHGMDIDPDAVKASFENAEANGFDKDRIEFTCGNLLDSNYIAGVSKERTGDIAKTAVNNKVDRQYDIVVANILADVIMPLSGVVRPFMKEGGLFITSGIIDTKEEEVKAELLKNGFEIIDIIYMGEWVSIVCK</sequence>
<evidence type="ECO:0000313" key="8">
    <source>
        <dbReference type="Proteomes" id="UP000189857"/>
    </source>
</evidence>
<dbReference type="GO" id="GO:0032259">
    <property type="term" value="P:methylation"/>
    <property type="evidence" value="ECO:0007669"/>
    <property type="project" value="UniProtKB-KW"/>
</dbReference>
<keyword evidence="7" id="KW-0689">Ribosomal protein</keyword>
<dbReference type="RefSeq" id="WP_078786735.1">
    <property type="nucleotide sequence ID" value="NZ_FMTO01000004.1"/>
</dbReference>
<keyword evidence="5 6" id="KW-0949">S-adenosyl-L-methionine</keyword>
<evidence type="ECO:0000313" key="7">
    <source>
        <dbReference type="EMBL" id="SJZ56962.1"/>
    </source>
</evidence>
<reference evidence="7 8" key="1">
    <citation type="submission" date="2017-02" db="EMBL/GenBank/DDBJ databases">
        <authorList>
            <person name="Peterson S.W."/>
        </authorList>
    </citation>
    <scope>NUCLEOTIDE SEQUENCE [LARGE SCALE GENOMIC DNA]</scope>
    <source>
        <strain evidence="7 8">ATCC 17233</strain>
    </source>
</reference>
<dbReference type="Pfam" id="PF06325">
    <property type="entry name" value="PrmA"/>
    <property type="match status" value="1"/>
</dbReference>
<dbReference type="AlphaFoldDB" id="A0A1T4LQF4"/>
<dbReference type="HAMAP" id="MF_00735">
    <property type="entry name" value="Methyltr_PrmA"/>
    <property type="match status" value="1"/>
</dbReference>